<proteinExistence type="inferred from homology"/>
<dbReference type="InterPro" id="IPR050121">
    <property type="entry name" value="Cytochrome_P450_monoxygenase"/>
</dbReference>
<evidence type="ECO:0000256" key="7">
    <source>
        <dbReference type="ARBA" id="ARBA00023033"/>
    </source>
</evidence>
<feature type="binding site" description="axial binding residue" evidence="8">
    <location>
        <position position="453"/>
    </location>
    <ligand>
        <name>heme</name>
        <dbReference type="ChEBI" id="CHEBI:30413"/>
    </ligand>
    <ligandPart>
        <name>Fe</name>
        <dbReference type="ChEBI" id="CHEBI:18248"/>
    </ligandPart>
</feature>
<keyword evidence="6 8" id="KW-0408">Iron</keyword>
<sequence>MESSFCPSNLAAAVALYTLLHALILVLYRLFLSPIAAFPGPILARVTFLYEFYYDFVRDGQYYRRIGEMHEKYGPIVRVTPEELHIRDAEYYNTLYVPYDDRKTNGYFRSSLGVGFDDILKPSVSHDLHRIVKSRVSLSFTTSAILPAEAKVLAKVKTLCERLNCLVGTDTPVHLSNAFRSLSMGGCHPFFSLSKKFRDLSWFGNWPDVGNNWSNLRLSQAKVTFLGEVEYREHNKIPPPGAILIFLYPLLTLTVAQQSRQEILACKAQHKDESKAHSFVTALDGLVHDNAVQAVLGEKGIYHLAQVIQQGGTYNPSYCLIIVVFSLLRDEEKQEKLRNALQPLFAQDPKRDPSWQELEKVPYLAGCVKEALRLGAAGLTRLARVAPGVELRYGDWVIPKGTPASMTQYWMHVDPDVFSNPHAFEPTRWMVDPEKLRVMRRYFMPFSRGSRSCPGRNVGLMAINHTIAQLFRPGAPRMLLHDTDESDITACRGFVTPLPAASSGGLRVILRESPTKGE</sequence>
<name>A0A2B7YSH3_POLH7</name>
<evidence type="ECO:0000313" key="11">
    <source>
        <dbReference type="EMBL" id="PGH23567.1"/>
    </source>
</evidence>
<comment type="cofactor">
    <cofactor evidence="1 8">
        <name>heme</name>
        <dbReference type="ChEBI" id="CHEBI:30413"/>
    </cofactor>
</comment>
<dbReference type="Proteomes" id="UP000224634">
    <property type="component" value="Unassembled WGS sequence"/>
</dbReference>
<evidence type="ECO:0000256" key="6">
    <source>
        <dbReference type="ARBA" id="ARBA00023004"/>
    </source>
</evidence>
<evidence type="ECO:0000256" key="4">
    <source>
        <dbReference type="ARBA" id="ARBA00022723"/>
    </source>
</evidence>
<keyword evidence="5 9" id="KW-0560">Oxidoreductase</keyword>
<dbReference type="AlphaFoldDB" id="A0A2B7YSH3"/>
<organism evidence="11 12">
    <name type="scientific">Polytolypa hystricis (strain UAMH7299)</name>
    <dbReference type="NCBI Taxonomy" id="1447883"/>
    <lineage>
        <taxon>Eukaryota</taxon>
        <taxon>Fungi</taxon>
        <taxon>Dikarya</taxon>
        <taxon>Ascomycota</taxon>
        <taxon>Pezizomycotina</taxon>
        <taxon>Eurotiomycetes</taxon>
        <taxon>Eurotiomycetidae</taxon>
        <taxon>Onygenales</taxon>
        <taxon>Onygenales incertae sedis</taxon>
        <taxon>Polytolypa</taxon>
    </lineage>
</organism>
<protein>
    <recommendedName>
        <fullName evidence="13">Cytochrome P450 oxidoreductase</fullName>
    </recommendedName>
</protein>
<keyword evidence="3 8" id="KW-0349">Heme</keyword>
<evidence type="ECO:0000256" key="1">
    <source>
        <dbReference type="ARBA" id="ARBA00001971"/>
    </source>
</evidence>
<dbReference type="PRINTS" id="PR00465">
    <property type="entry name" value="EP450IV"/>
</dbReference>
<dbReference type="PANTHER" id="PTHR24305:SF157">
    <property type="entry name" value="N-ACETYLTRYPTOPHAN 6-HYDROXYLASE IVOC-RELATED"/>
    <property type="match status" value="1"/>
</dbReference>
<reference evidence="11 12" key="1">
    <citation type="submission" date="2017-10" db="EMBL/GenBank/DDBJ databases">
        <title>Comparative genomics in systemic dimorphic fungi from Ajellomycetaceae.</title>
        <authorList>
            <person name="Munoz J.F."/>
            <person name="Mcewen J.G."/>
            <person name="Clay O.K."/>
            <person name="Cuomo C.A."/>
        </authorList>
    </citation>
    <scope>NUCLEOTIDE SEQUENCE [LARGE SCALE GENOMIC DNA]</scope>
    <source>
        <strain evidence="11 12">UAMH7299</strain>
    </source>
</reference>
<dbReference type="InterPro" id="IPR017972">
    <property type="entry name" value="Cyt_P450_CS"/>
</dbReference>
<dbReference type="PANTHER" id="PTHR24305">
    <property type="entry name" value="CYTOCHROME P450"/>
    <property type="match status" value="1"/>
</dbReference>
<keyword evidence="10" id="KW-0812">Transmembrane</keyword>
<evidence type="ECO:0000256" key="3">
    <source>
        <dbReference type="ARBA" id="ARBA00022617"/>
    </source>
</evidence>
<dbReference type="Gene3D" id="1.10.630.10">
    <property type="entry name" value="Cytochrome P450"/>
    <property type="match status" value="1"/>
</dbReference>
<dbReference type="STRING" id="1447883.A0A2B7YSH3"/>
<evidence type="ECO:0000256" key="10">
    <source>
        <dbReference type="SAM" id="Phobius"/>
    </source>
</evidence>
<dbReference type="EMBL" id="PDNA01000022">
    <property type="protein sequence ID" value="PGH23567.1"/>
    <property type="molecule type" value="Genomic_DNA"/>
</dbReference>
<dbReference type="InterPro" id="IPR002403">
    <property type="entry name" value="Cyt_P450_E_grp-IV"/>
</dbReference>
<dbReference type="GO" id="GO:0016705">
    <property type="term" value="F:oxidoreductase activity, acting on paired donors, with incorporation or reduction of molecular oxygen"/>
    <property type="evidence" value="ECO:0007669"/>
    <property type="project" value="InterPro"/>
</dbReference>
<comment type="similarity">
    <text evidence="2 9">Belongs to the cytochrome P450 family.</text>
</comment>
<comment type="caution">
    <text evidence="11">The sequence shown here is derived from an EMBL/GenBank/DDBJ whole genome shotgun (WGS) entry which is preliminary data.</text>
</comment>
<keyword evidence="10" id="KW-1133">Transmembrane helix</keyword>
<dbReference type="InterPro" id="IPR036396">
    <property type="entry name" value="Cyt_P450_sf"/>
</dbReference>
<dbReference type="CDD" id="cd11062">
    <property type="entry name" value="CYP58-like"/>
    <property type="match status" value="1"/>
</dbReference>
<evidence type="ECO:0000313" key="12">
    <source>
        <dbReference type="Proteomes" id="UP000224634"/>
    </source>
</evidence>
<dbReference type="GO" id="GO:0020037">
    <property type="term" value="F:heme binding"/>
    <property type="evidence" value="ECO:0007669"/>
    <property type="project" value="InterPro"/>
</dbReference>
<evidence type="ECO:0000256" key="8">
    <source>
        <dbReference type="PIRSR" id="PIRSR602403-1"/>
    </source>
</evidence>
<dbReference type="OrthoDB" id="3945418at2759"/>
<evidence type="ECO:0000256" key="2">
    <source>
        <dbReference type="ARBA" id="ARBA00010617"/>
    </source>
</evidence>
<dbReference type="SUPFAM" id="SSF48264">
    <property type="entry name" value="Cytochrome P450"/>
    <property type="match status" value="1"/>
</dbReference>
<feature type="transmembrane region" description="Helical" evidence="10">
    <location>
        <begin position="12"/>
        <end position="31"/>
    </location>
</feature>
<dbReference type="InterPro" id="IPR001128">
    <property type="entry name" value="Cyt_P450"/>
</dbReference>
<accession>A0A2B7YSH3</accession>
<dbReference type="Pfam" id="PF00067">
    <property type="entry name" value="p450"/>
    <property type="match status" value="1"/>
</dbReference>
<evidence type="ECO:0000256" key="5">
    <source>
        <dbReference type="ARBA" id="ARBA00023002"/>
    </source>
</evidence>
<dbReference type="GO" id="GO:0005506">
    <property type="term" value="F:iron ion binding"/>
    <property type="evidence" value="ECO:0007669"/>
    <property type="project" value="InterPro"/>
</dbReference>
<keyword evidence="10" id="KW-0472">Membrane</keyword>
<evidence type="ECO:0000256" key="9">
    <source>
        <dbReference type="RuleBase" id="RU000461"/>
    </source>
</evidence>
<gene>
    <name evidence="11" type="ORF">AJ80_02347</name>
</gene>
<evidence type="ECO:0008006" key="13">
    <source>
        <dbReference type="Google" id="ProtNLM"/>
    </source>
</evidence>
<dbReference type="GO" id="GO:0004497">
    <property type="term" value="F:monooxygenase activity"/>
    <property type="evidence" value="ECO:0007669"/>
    <property type="project" value="UniProtKB-KW"/>
</dbReference>
<keyword evidence="7 9" id="KW-0503">Monooxygenase</keyword>
<keyword evidence="12" id="KW-1185">Reference proteome</keyword>
<keyword evidence="4 8" id="KW-0479">Metal-binding</keyword>
<dbReference type="PROSITE" id="PS00086">
    <property type="entry name" value="CYTOCHROME_P450"/>
    <property type="match status" value="1"/>
</dbReference>